<comment type="similarity">
    <text evidence="1 6">Belongs to the peptidase S8 family.</text>
</comment>
<comment type="caution">
    <text evidence="8">The sequence shown here is derived from an EMBL/GenBank/DDBJ whole genome shotgun (WGS) entry which is preliminary data.</text>
</comment>
<dbReference type="InterPro" id="IPR015500">
    <property type="entry name" value="Peptidase_S8_subtilisin-rel"/>
</dbReference>
<dbReference type="GO" id="GO:0046872">
    <property type="term" value="F:metal ion binding"/>
    <property type="evidence" value="ECO:0007669"/>
    <property type="project" value="UniProtKB-KW"/>
</dbReference>
<dbReference type="PROSITE" id="PS51892">
    <property type="entry name" value="SUBTILASE"/>
    <property type="match status" value="1"/>
</dbReference>
<dbReference type="InterPro" id="IPR036852">
    <property type="entry name" value="Peptidase_S8/S53_dom_sf"/>
</dbReference>
<dbReference type="Pfam" id="PF00082">
    <property type="entry name" value="Peptidase_S8"/>
    <property type="match status" value="1"/>
</dbReference>
<dbReference type="PROSITE" id="PS00138">
    <property type="entry name" value="SUBTILASE_SER"/>
    <property type="match status" value="1"/>
</dbReference>
<dbReference type="SUPFAM" id="SSF52743">
    <property type="entry name" value="Subtilisin-like"/>
    <property type="match status" value="1"/>
</dbReference>
<dbReference type="Gene3D" id="3.40.50.200">
    <property type="entry name" value="Peptidase S8/S53 domain"/>
    <property type="match status" value="1"/>
</dbReference>
<dbReference type="CDD" id="cd07477">
    <property type="entry name" value="Peptidases_S8_Subtilisin_subset"/>
    <property type="match status" value="1"/>
</dbReference>
<dbReference type="RefSeq" id="WP_180968496.1">
    <property type="nucleotide sequence ID" value="NZ_NFEZ01000004.1"/>
</dbReference>
<dbReference type="InterPro" id="IPR000209">
    <property type="entry name" value="Peptidase_S8/S53_dom"/>
</dbReference>
<dbReference type="PANTHER" id="PTHR43806:SF11">
    <property type="entry name" value="CEREVISIN-RELATED"/>
    <property type="match status" value="1"/>
</dbReference>
<keyword evidence="5 6" id="KW-0720">Serine protease</keyword>
<dbReference type="PROSITE" id="PS00137">
    <property type="entry name" value="SUBTILASE_HIS"/>
    <property type="match status" value="1"/>
</dbReference>
<dbReference type="GO" id="GO:0004252">
    <property type="term" value="F:serine-type endopeptidase activity"/>
    <property type="evidence" value="ECO:0007669"/>
    <property type="project" value="UniProtKB-UniRule"/>
</dbReference>
<keyword evidence="4 6" id="KW-0378">Hydrolase</keyword>
<accession>A0A2N5N5K9</accession>
<evidence type="ECO:0000256" key="2">
    <source>
        <dbReference type="ARBA" id="ARBA00022670"/>
    </source>
</evidence>
<evidence type="ECO:0000313" key="9">
    <source>
        <dbReference type="Proteomes" id="UP000234789"/>
    </source>
</evidence>
<dbReference type="InterPro" id="IPR034202">
    <property type="entry name" value="Subtilisin_Carlsberg-like"/>
</dbReference>
<dbReference type="PRINTS" id="PR00723">
    <property type="entry name" value="SUBTILISIN"/>
</dbReference>
<organism evidence="8 9">
    <name type="scientific">Paenibacillus pasadenensis</name>
    <dbReference type="NCBI Taxonomy" id="217090"/>
    <lineage>
        <taxon>Bacteria</taxon>
        <taxon>Bacillati</taxon>
        <taxon>Bacillota</taxon>
        <taxon>Bacilli</taxon>
        <taxon>Bacillales</taxon>
        <taxon>Paenibacillaceae</taxon>
        <taxon>Paenibacillus</taxon>
    </lineage>
</organism>
<reference evidence="8 9" key="1">
    <citation type="submission" date="2017-05" db="EMBL/GenBank/DDBJ databases">
        <title>Functional genome analysis of Paenibacillus pasadenensis strain R16: insights on endophytic life style and antifungal activity.</title>
        <authorList>
            <person name="Passera A."/>
            <person name="Marcolungo L."/>
            <person name="Casati P."/>
            <person name="Brasca M."/>
            <person name="Quaglino F."/>
            <person name="Delledonne M."/>
        </authorList>
    </citation>
    <scope>NUCLEOTIDE SEQUENCE [LARGE SCALE GENOMIC DNA]</scope>
    <source>
        <strain evidence="8 9">R16</strain>
    </source>
</reference>
<dbReference type="EMBL" id="NFEZ01000004">
    <property type="protein sequence ID" value="PLT45579.1"/>
    <property type="molecule type" value="Genomic_DNA"/>
</dbReference>
<evidence type="ECO:0000256" key="4">
    <source>
        <dbReference type="ARBA" id="ARBA00022801"/>
    </source>
</evidence>
<feature type="domain" description="Peptidase S8/S53" evidence="7">
    <location>
        <begin position="142"/>
        <end position="386"/>
    </location>
</feature>
<gene>
    <name evidence="8" type="ORF">B8V81_4010</name>
</gene>
<dbReference type="GO" id="GO:0006508">
    <property type="term" value="P:proteolysis"/>
    <property type="evidence" value="ECO:0007669"/>
    <property type="project" value="UniProtKB-KW"/>
</dbReference>
<protein>
    <submittedName>
        <fullName evidence="8">Subtilisin</fullName>
    </submittedName>
</protein>
<name>A0A2N5N5K9_9BACL</name>
<evidence type="ECO:0000256" key="3">
    <source>
        <dbReference type="ARBA" id="ARBA00022723"/>
    </source>
</evidence>
<feature type="active site" description="Charge relay system" evidence="6">
    <location>
        <position position="182"/>
    </location>
</feature>
<feature type="active site" description="Charge relay system" evidence="6">
    <location>
        <position position="339"/>
    </location>
</feature>
<dbReference type="InterPro" id="IPR022398">
    <property type="entry name" value="Peptidase_S8_His-AS"/>
</dbReference>
<feature type="active site" description="Charge relay system" evidence="6">
    <location>
        <position position="151"/>
    </location>
</feature>
<evidence type="ECO:0000256" key="6">
    <source>
        <dbReference type="PROSITE-ProRule" id="PRU01240"/>
    </source>
</evidence>
<evidence type="ECO:0000313" key="8">
    <source>
        <dbReference type="EMBL" id="PLT45579.1"/>
    </source>
</evidence>
<keyword evidence="3" id="KW-0479">Metal-binding</keyword>
<dbReference type="InterPro" id="IPR023828">
    <property type="entry name" value="Peptidase_S8_Ser-AS"/>
</dbReference>
<proteinExistence type="inferred from homology"/>
<evidence type="ECO:0000259" key="7">
    <source>
        <dbReference type="Pfam" id="PF00082"/>
    </source>
</evidence>
<dbReference type="InterPro" id="IPR050131">
    <property type="entry name" value="Peptidase_S8_subtilisin-like"/>
</dbReference>
<evidence type="ECO:0000256" key="1">
    <source>
        <dbReference type="ARBA" id="ARBA00011073"/>
    </source>
</evidence>
<dbReference type="Proteomes" id="UP000234789">
    <property type="component" value="Unassembled WGS sequence"/>
</dbReference>
<keyword evidence="2 6" id="KW-0645">Protease</keyword>
<keyword evidence="9" id="KW-1185">Reference proteome</keyword>
<evidence type="ECO:0000256" key="5">
    <source>
        <dbReference type="ARBA" id="ARBA00022825"/>
    </source>
</evidence>
<sequence>MKKNSIGSCLRACACSGPGRHAARRIVVLRSRRAYEEAVRELARAGIKPLRAWKSSRILCLRLDRRVSWRELRRHPELRSLEKDAVVRALGSGGCARCGSGGRLVRPLRRGKSCRGKGHPCGKLPWNIRRVEAPAVWRRTLGSGVRLAVIDTGVGPHPDLCVAGGVNVSGGKSKSYRDDNGHGTHVAGIAAGRGSGGGPLGVAPGASLYAVKALDADGFGSLSSILDAIEWCIRQRMDVVNMSLGLPPGSRSAALRRVVRRARKSGLVLVAAAGNAGVRSGGIDVPASYPETIAVAASDRRNRIAPFSSRGKGIDLTAPGDEICSCWLNGGYEIDSGTSMSAPHVAGGAALLLAANPGLPSAAVAPVLKRWAKPLAGASRRAQGAGLLQLGRIGSVFYPGTHPFLRRRR</sequence>
<dbReference type="PANTHER" id="PTHR43806">
    <property type="entry name" value="PEPTIDASE S8"/>
    <property type="match status" value="1"/>
</dbReference>
<dbReference type="AlphaFoldDB" id="A0A2N5N5K9"/>